<dbReference type="EMBL" id="NBWZ01000001">
    <property type="protein sequence ID" value="RFA08170.1"/>
    <property type="molecule type" value="Genomic_DNA"/>
</dbReference>
<reference evidence="1 2" key="1">
    <citation type="submission" date="2017-04" db="EMBL/GenBank/DDBJ databases">
        <title>Comparative genome analysis of Subtercola boreus.</title>
        <authorList>
            <person name="Cho Y.-J."/>
            <person name="Cho A."/>
            <person name="Kim O.-S."/>
            <person name="Lee J.-I."/>
        </authorList>
    </citation>
    <scope>NUCLEOTIDE SEQUENCE [LARGE SCALE GENOMIC DNA]</scope>
    <source>
        <strain evidence="1 2">K300</strain>
    </source>
</reference>
<accession>A0A3E0VFM2</accession>
<dbReference type="AlphaFoldDB" id="A0A3E0VFM2"/>
<gene>
    <name evidence="1" type="ORF">B7R54_02255</name>
</gene>
<evidence type="ECO:0000313" key="2">
    <source>
        <dbReference type="Proteomes" id="UP000256486"/>
    </source>
</evidence>
<proteinExistence type="predicted"/>
<evidence type="ECO:0000313" key="1">
    <source>
        <dbReference type="EMBL" id="RFA08170.1"/>
    </source>
</evidence>
<dbReference type="OrthoDB" id="4940614at2"/>
<dbReference type="Proteomes" id="UP000256486">
    <property type="component" value="Unassembled WGS sequence"/>
</dbReference>
<dbReference type="RefSeq" id="WP_116413586.1">
    <property type="nucleotide sequence ID" value="NZ_NBWZ01000001.1"/>
</dbReference>
<evidence type="ECO:0008006" key="3">
    <source>
        <dbReference type="Google" id="ProtNLM"/>
    </source>
</evidence>
<sequence>MTLSALRSDALAATPNGFELRLGLPWIRSMPLSSVGELALTLDDTPVAVDITVGDRCVAPDHLADEPGWWFIQDRLVLAGHEHPLPGEHDVEVRFTLMVPYLQGGPGAPLALPFRIAGTLTPDAAAGVPTVSRDVA</sequence>
<organism evidence="1 2">
    <name type="scientific">Subtercola boreus</name>
    <dbReference type="NCBI Taxonomy" id="120213"/>
    <lineage>
        <taxon>Bacteria</taxon>
        <taxon>Bacillati</taxon>
        <taxon>Actinomycetota</taxon>
        <taxon>Actinomycetes</taxon>
        <taxon>Micrococcales</taxon>
        <taxon>Microbacteriaceae</taxon>
        <taxon>Subtercola</taxon>
    </lineage>
</organism>
<protein>
    <recommendedName>
        <fullName evidence="3">Flagellar biosynthesis protein</fullName>
    </recommendedName>
</protein>
<comment type="caution">
    <text evidence="1">The sequence shown here is derived from an EMBL/GenBank/DDBJ whole genome shotgun (WGS) entry which is preliminary data.</text>
</comment>
<keyword evidence="2" id="KW-1185">Reference proteome</keyword>
<name>A0A3E0VFM2_9MICO</name>